<organism evidence="2 3">
    <name type="scientific">Acropora cervicornis</name>
    <name type="common">Staghorn coral</name>
    <dbReference type="NCBI Taxonomy" id="6130"/>
    <lineage>
        <taxon>Eukaryota</taxon>
        <taxon>Metazoa</taxon>
        <taxon>Cnidaria</taxon>
        <taxon>Anthozoa</taxon>
        <taxon>Hexacorallia</taxon>
        <taxon>Scleractinia</taxon>
        <taxon>Astrocoeniina</taxon>
        <taxon>Acroporidae</taxon>
        <taxon>Acropora</taxon>
    </lineage>
</organism>
<proteinExistence type="predicted"/>
<evidence type="ECO:0008006" key="4">
    <source>
        <dbReference type="Google" id="ProtNLM"/>
    </source>
</evidence>
<protein>
    <recommendedName>
        <fullName evidence="4">DDE Tnp4 domain-containing protein</fullName>
    </recommendedName>
</protein>
<keyword evidence="3" id="KW-1185">Reference proteome</keyword>
<evidence type="ECO:0000313" key="3">
    <source>
        <dbReference type="Proteomes" id="UP001249851"/>
    </source>
</evidence>
<dbReference type="EMBL" id="JARQWQ010000148">
    <property type="protein sequence ID" value="KAK2548375.1"/>
    <property type="molecule type" value="Genomic_DNA"/>
</dbReference>
<evidence type="ECO:0000256" key="1">
    <source>
        <dbReference type="SAM" id="MobiDB-lite"/>
    </source>
</evidence>
<comment type="caution">
    <text evidence="2">The sequence shown here is derived from an EMBL/GenBank/DDBJ whole genome shotgun (WGS) entry which is preliminary data.</text>
</comment>
<sequence length="517" mass="57810">MVIERAFSLLKGRFRWLKYLDMIKIDEIPTIIIVSCVLHNICLDKEDQYQDFIEDLEVEVNGFQNILNPDSQALTRAFPLNFSFKTFERPSSPPLLKAKTKSSLQSFPKRLRAVLLSNQNFMPSIFSCDCNATLTVAISCASILADINSSYGGGFGTKLGNRSYSKKPEERARTKKENKLLYLVDAICVEESYVRQKKRGDTTIFAESSEESSGDDTCSSNLSLNQEPSVELVLDGGVKSSREFSDDNDNSDSSFNQPSLISHAVVKSSGDGNESLNSSSFSNKESPVAISDLDSECEISHEGHDIQHDCSNADMQSAVRSDESSSVTSGDTSCDQKTMWRRTVIRPMSWIKMHPCLCMKKAAVYLRGVALIFILQMFSRACHIFLSDIIALLIYGSSDVGPALSGLFSAKKKFSEQRKVNNPPIGTHFYQTPIKQCPILGGQCYQRSSKFRPHLFFYLTPTERLQATGVKLHVELYFHNSEVPATAEGWQKVASEFNNKWNYLCCIRALDGKHIAI</sequence>
<gene>
    <name evidence="2" type="ORF">P5673_031443</name>
</gene>
<accession>A0AAD9USU4</accession>
<dbReference type="Proteomes" id="UP001249851">
    <property type="component" value="Unassembled WGS sequence"/>
</dbReference>
<evidence type="ECO:0000313" key="2">
    <source>
        <dbReference type="EMBL" id="KAK2548375.1"/>
    </source>
</evidence>
<reference evidence="2" key="2">
    <citation type="journal article" date="2023" name="Science">
        <title>Genomic signatures of disease resistance in endangered staghorn corals.</title>
        <authorList>
            <person name="Vollmer S.V."/>
            <person name="Selwyn J.D."/>
            <person name="Despard B.A."/>
            <person name="Roesel C.L."/>
        </authorList>
    </citation>
    <scope>NUCLEOTIDE SEQUENCE</scope>
    <source>
        <strain evidence="2">K2</strain>
    </source>
</reference>
<name>A0AAD9USU4_ACRCE</name>
<dbReference type="AlphaFoldDB" id="A0AAD9USU4"/>
<feature type="region of interest" description="Disordered" evidence="1">
    <location>
        <begin position="267"/>
        <end position="286"/>
    </location>
</feature>
<reference evidence="2" key="1">
    <citation type="journal article" date="2023" name="G3 (Bethesda)">
        <title>Whole genome assembly and annotation of the endangered Caribbean coral Acropora cervicornis.</title>
        <authorList>
            <person name="Selwyn J.D."/>
            <person name="Vollmer S.V."/>
        </authorList>
    </citation>
    <scope>NUCLEOTIDE SEQUENCE</scope>
    <source>
        <strain evidence="2">K2</strain>
    </source>
</reference>
<feature type="compositionally biased region" description="Low complexity" evidence="1">
    <location>
        <begin position="273"/>
        <end position="286"/>
    </location>
</feature>